<evidence type="ECO:0000256" key="9">
    <source>
        <dbReference type="RuleBase" id="RU362091"/>
    </source>
</evidence>
<feature type="transmembrane region" description="Helical" evidence="10">
    <location>
        <begin position="122"/>
        <end position="142"/>
    </location>
</feature>
<feature type="transmembrane region" description="Helical" evidence="10">
    <location>
        <begin position="6"/>
        <end position="27"/>
    </location>
</feature>
<keyword evidence="8 10" id="KW-0472">Membrane</keyword>
<feature type="transmembrane region" description="Helical" evidence="10">
    <location>
        <begin position="336"/>
        <end position="364"/>
    </location>
</feature>
<evidence type="ECO:0000313" key="11">
    <source>
        <dbReference type="EMBL" id="PWK36059.1"/>
    </source>
</evidence>
<keyword evidence="7 10" id="KW-1133">Transmembrane helix</keyword>
<dbReference type="PANTHER" id="PTHR48086">
    <property type="entry name" value="SODIUM/PROLINE SYMPORTER-RELATED"/>
    <property type="match status" value="1"/>
</dbReference>
<dbReference type="InterPro" id="IPR050277">
    <property type="entry name" value="Sodium:Solute_Symporter"/>
</dbReference>
<evidence type="ECO:0000256" key="5">
    <source>
        <dbReference type="ARBA" id="ARBA00022692"/>
    </source>
</evidence>
<evidence type="ECO:0000256" key="10">
    <source>
        <dbReference type="SAM" id="Phobius"/>
    </source>
</evidence>
<keyword evidence="12" id="KW-1185">Reference proteome</keyword>
<dbReference type="AlphaFoldDB" id="A0A316EXI2"/>
<evidence type="ECO:0000256" key="4">
    <source>
        <dbReference type="ARBA" id="ARBA00022475"/>
    </source>
</evidence>
<feature type="transmembrane region" description="Helical" evidence="10">
    <location>
        <begin position="445"/>
        <end position="470"/>
    </location>
</feature>
<keyword evidence="4" id="KW-1003">Cell membrane</keyword>
<sequence length="548" mass="56999">MNNGFAAPAIAAAISIGLVAVLLGMAVTARRTQHSPDDFYLAGRRIGPGQNALALFAGFVLFTTIFTMTGHVSLNGLDAILFSAAFAMSWLIALFFFAGPLRNIRGTTIADVFALRADPRTARVASIVVTLLLFLTYSIVMMEGGGIVARMLFGIGSETGRSIMVAGMGVLAIVIVLVGGMLGTTRVLATKGVLIIGILAVLTVIALVKYRFNLVQLLGDAQAKAVPHPSGSDLLAPGREFNGPAGPIVHISKLFVAFVGHAALPYMFMRYFTATSGPDARRSAGWAGILTTGFYMCVAFLGLAAVALLGGQNIGMAPPLRDTTLPILADHLGGPWMAGLLGAVALIIVVGMLATLLMSAVTSVTRDGSALRQVAPEPADELRAARRNTVVIGAATVLLGTVLLQVNVHVLLPVTISFAGAAVLPAVVYSLFWKRFNTAGLRWSVFGGLAVTAILFLFSGLMSGTPIAILPNADFHLVDFDPALASVPIAFLLGYLGTLSSRERNDAGFAQLQVRALTGAVLPAVRNPDVATAPATGATRAGRTPSAL</sequence>
<feature type="transmembrane region" description="Helical" evidence="10">
    <location>
        <begin position="482"/>
        <end position="499"/>
    </location>
</feature>
<organism evidence="11 12">
    <name type="scientific">Actinoplanes xinjiangensis</name>
    <dbReference type="NCBI Taxonomy" id="512350"/>
    <lineage>
        <taxon>Bacteria</taxon>
        <taxon>Bacillati</taxon>
        <taxon>Actinomycetota</taxon>
        <taxon>Actinomycetes</taxon>
        <taxon>Micromonosporales</taxon>
        <taxon>Micromonosporaceae</taxon>
        <taxon>Actinoplanes</taxon>
    </lineage>
</organism>
<dbReference type="GO" id="GO:0015293">
    <property type="term" value="F:symporter activity"/>
    <property type="evidence" value="ECO:0007669"/>
    <property type="project" value="UniProtKB-KW"/>
</dbReference>
<evidence type="ECO:0000313" key="12">
    <source>
        <dbReference type="Proteomes" id="UP000245697"/>
    </source>
</evidence>
<feature type="transmembrane region" description="Helical" evidence="10">
    <location>
        <begin position="80"/>
        <end position="101"/>
    </location>
</feature>
<feature type="transmembrane region" description="Helical" evidence="10">
    <location>
        <begin position="284"/>
        <end position="309"/>
    </location>
</feature>
<feature type="transmembrane region" description="Helical" evidence="10">
    <location>
        <begin position="385"/>
        <end position="404"/>
    </location>
</feature>
<accession>A0A316EXI2</accession>
<evidence type="ECO:0000256" key="6">
    <source>
        <dbReference type="ARBA" id="ARBA00022847"/>
    </source>
</evidence>
<evidence type="ECO:0000256" key="2">
    <source>
        <dbReference type="ARBA" id="ARBA00006434"/>
    </source>
</evidence>
<dbReference type="PANTHER" id="PTHR48086:SF6">
    <property type="entry name" value="CATION_ACETATE SYMPORTER ACTP"/>
    <property type="match status" value="1"/>
</dbReference>
<dbReference type="InterPro" id="IPR001734">
    <property type="entry name" value="Na/solute_symporter"/>
</dbReference>
<evidence type="ECO:0000256" key="7">
    <source>
        <dbReference type="ARBA" id="ARBA00022989"/>
    </source>
</evidence>
<keyword evidence="3" id="KW-0813">Transport</keyword>
<evidence type="ECO:0000256" key="1">
    <source>
        <dbReference type="ARBA" id="ARBA00004651"/>
    </source>
</evidence>
<dbReference type="GO" id="GO:0015123">
    <property type="term" value="F:acetate transmembrane transporter activity"/>
    <property type="evidence" value="ECO:0007669"/>
    <property type="project" value="TreeGrafter"/>
</dbReference>
<feature type="transmembrane region" description="Helical" evidence="10">
    <location>
        <begin position="254"/>
        <end position="272"/>
    </location>
</feature>
<comment type="subcellular location">
    <subcellularLocation>
        <location evidence="1">Cell membrane</location>
        <topology evidence="1">Multi-pass membrane protein</topology>
    </subcellularLocation>
</comment>
<dbReference type="GO" id="GO:0005886">
    <property type="term" value="C:plasma membrane"/>
    <property type="evidence" value="ECO:0007669"/>
    <property type="project" value="UniProtKB-SubCell"/>
</dbReference>
<dbReference type="EMBL" id="QGGR01000024">
    <property type="protein sequence ID" value="PWK36059.1"/>
    <property type="molecule type" value="Genomic_DNA"/>
</dbReference>
<name>A0A316EXI2_9ACTN</name>
<evidence type="ECO:0000256" key="3">
    <source>
        <dbReference type="ARBA" id="ARBA00022448"/>
    </source>
</evidence>
<gene>
    <name evidence="11" type="ORF">BC793_12440</name>
</gene>
<dbReference type="InterPro" id="IPR038377">
    <property type="entry name" value="Na/Glc_symporter_sf"/>
</dbReference>
<feature type="transmembrane region" description="Helical" evidence="10">
    <location>
        <begin position="410"/>
        <end position="433"/>
    </location>
</feature>
<dbReference type="Proteomes" id="UP000245697">
    <property type="component" value="Unassembled WGS sequence"/>
</dbReference>
<dbReference type="Pfam" id="PF00474">
    <property type="entry name" value="SSF"/>
    <property type="match status" value="1"/>
</dbReference>
<feature type="transmembrane region" description="Helical" evidence="10">
    <location>
        <begin position="162"/>
        <end position="182"/>
    </location>
</feature>
<reference evidence="11 12" key="1">
    <citation type="submission" date="2018-05" db="EMBL/GenBank/DDBJ databases">
        <title>Genomic Encyclopedia of Archaeal and Bacterial Type Strains, Phase II (KMG-II): from individual species to whole genera.</title>
        <authorList>
            <person name="Goeker M."/>
        </authorList>
    </citation>
    <scope>NUCLEOTIDE SEQUENCE [LARGE SCALE GENOMIC DNA]</scope>
    <source>
        <strain evidence="11 12">DSM 45184</strain>
    </source>
</reference>
<dbReference type="OrthoDB" id="9764416at2"/>
<keyword evidence="5 10" id="KW-0812">Transmembrane</keyword>
<feature type="transmembrane region" description="Helical" evidence="10">
    <location>
        <begin position="194"/>
        <end position="212"/>
    </location>
</feature>
<dbReference type="PROSITE" id="PS50283">
    <property type="entry name" value="NA_SOLUT_SYMP_3"/>
    <property type="match status" value="1"/>
</dbReference>
<comment type="similarity">
    <text evidence="2 9">Belongs to the sodium:solute symporter (SSF) (TC 2.A.21) family.</text>
</comment>
<proteinExistence type="inferred from homology"/>
<evidence type="ECO:0000256" key="8">
    <source>
        <dbReference type="ARBA" id="ARBA00023136"/>
    </source>
</evidence>
<dbReference type="RefSeq" id="WP_109601151.1">
    <property type="nucleotide sequence ID" value="NZ_BONA01000077.1"/>
</dbReference>
<dbReference type="GO" id="GO:0006847">
    <property type="term" value="P:plasma membrane acetate transport"/>
    <property type="evidence" value="ECO:0007669"/>
    <property type="project" value="TreeGrafter"/>
</dbReference>
<comment type="caution">
    <text evidence="11">The sequence shown here is derived from an EMBL/GenBank/DDBJ whole genome shotgun (WGS) entry which is preliminary data.</text>
</comment>
<keyword evidence="6" id="KW-0769">Symport</keyword>
<feature type="transmembrane region" description="Helical" evidence="10">
    <location>
        <begin position="53"/>
        <end position="74"/>
    </location>
</feature>
<protein>
    <submittedName>
        <fullName evidence="11">Cation/acetate symporter</fullName>
    </submittedName>
</protein>
<dbReference type="Gene3D" id="1.20.1730.10">
    <property type="entry name" value="Sodium/glucose cotransporter"/>
    <property type="match status" value="1"/>
</dbReference>